<dbReference type="InterPro" id="IPR026749">
    <property type="entry name" value="Tmem135"/>
</dbReference>
<evidence type="ECO:0000313" key="2">
    <source>
        <dbReference type="EMBL" id="CAH6792617.1"/>
    </source>
</evidence>
<name>A0AAU9ZJ67_PHORO</name>
<evidence type="ECO:0000256" key="1">
    <source>
        <dbReference type="SAM" id="Phobius"/>
    </source>
</evidence>
<proteinExistence type="predicted"/>
<dbReference type="AlphaFoldDB" id="A0AAU9ZJ67"/>
<dbReference type="EMBL" id="CALSGD010001464">
    <property type="protein sequence ID" value="CAH6792617.1"/>
    <property type="molecule type" value="Genomic_DNA"/>
</dbReference>
<dbReference type="PANTHER" id="PTHR12459:SF15">
    <property type="entry name" value="TRANSMEMBRANE PROTEIN 135"/>
    <property type="match status" value="1"/>
</dbReference>
<protein>
    <submittedName>
        <fullName evidence="2">Tmem135 protein</fullName>
    </submittedName>
</protein>
<accession>A0AAU9ZJ67</accession>
<dbReference type="Proteomes" id="UP001152836">
    <property type="component" value="Unassembled WGS sequence"/>
</dbReference>
<comment type="caution">
    <text evidence="2">The sequence shown here is derived from an EMBL/GenBank/DDBJ whole genome shotgun (WGS) entry which is preliminary data.</text>
</comment>
<reference evidence="2" key="1">
    <citation type="submission" date="2022-06" db="EMBL/GenBank/DDBJ databases">
        <authorList>
            <person name="Andreotti S."/>
            <person name="Wyler E."/>
        </authorList>
    </citation>
    <scope>NUCLEOTIDE SEQUENCE</scope>
</reference>
<sequence>MVQNFYLIEKHLVSSFPQHLWKEKNEYLRSFNYWLIRKIHYKLFLLFCEIENKFILKANHINYKPFVAVLINIILVMYMLFGTCTTHSLSKYCLLFCIYFLYDLCKDGLKGFTFSALRFIVGKEEIPTHSYSPETAYPRVEQKREKHKGKPRGRSLISLVRTLVDSICKHGPRHRCCKHYEDNCISYCIKGFIRMFSVGYLIQCCLRIPSAFRHLFTEPSRLLSLFYNKENFQLGAFLGSFVSIYKGMSCFLRWIRNLDDELHAIVAGFLAGVSMMFYKSTTISMYLASKLVETMYFKGIEAGKVPYFPQADTIIYSISTAICFHAAVMEVQNLRPSYWKFLLRLTKGKFALMNRKALDVFGTGASREFHNFIPRLDPRYTVVTPELPIDFS</sequence>
<dbReference type="Pfam" id="PF02466">
    <property type="entry name" value="Tim17"/>
    <property type="match status" value="1"/>
</dbReference>
<keyword evidence="1" id="KW-0812">Transmembrane</keyword>
<organism evidence="2 3">
    <name type="scientific">Phodopus roborovskii</name>
    <name type="common">Roborovski's desert hamster</name>
    <name type="synonym">Cricetulus roborovskii</name>
    <dbReference type="NCBI Taxonomy" id="109678"/>
    <lineage>
        <taxon>Eukaryota</taxon>
        <taxon>Metazoa</taxon>
        <taxon>Chordata</taxon>
        <taxon>Craniata</taxon>
        <taxon>Vertebrata</taxon>
        <taxon>Euteleostomi</taxon>
        <taxon>Mammalia</taxon>
        <taxon>Eutheria</taxon>
        <taxon>Euarchontoglires</taxon>
        <taxon>Glires</taxon>
        <taxon>Rodentia</taxon>
        <taxon>Myomorpha</taxon>
        <taxon>Muroidea</taxon>
        <taxon>Cricetidae</taxon>
        <taxon>Cricetinae</taxon>
        <taxon>Phodopus</taxon>
    </lineage>
</organism>
<keyword evidence="1" id="KW-0472">Membrane</keyword>
<keyword evidence="1" id="KW-1133">Transmembrane helix</keyword>
<gene>
    <name evidence="2" type="primary">Tmem135</name>
    <name evidence="2" type="ORF">PHOROB_LOCUS9550</name>
</gene>
<dbReference type="PANTHER" id="PTHR12459">
    <property type="entry name" value="TRANSMEMBRANE PROTEIN 135-RELATED"/>
    <property type="match status" value="1"/>
</dbReference>
<evidence type="ECO:0000313" key="3">
    <source>
        <dbReference type="Proteomes" id="UP001152836"/>
    </source>
</evidence>
<feature type="transmembrane region" description="Helical" evidence="1">
    <location>
        <begin position="63"/>
        <end position="83"/>
    </location>
</feature>
<keyword evidence="3" id="KW-1185">Reference proteome</keyword>